<dbReference type="Proteomes" id="UP000480178">
    <property type="component" value="Chromosome"/>
</dbReference>
<feature type="domain" description="DUF3592" evidence="2">
    <location>
        <begin position="46"/>
        <end position="114"/>
    </location>
</feature>
<reference evidence="3 4" key="1">
    <citation type="submission" date="2020-01" db="EMBL/GenBank/DDBJ databases">
        <authorList>
            <person name="Kim M.K."/>
        </authorList>
    </citation>
    <scope>NUCLEOTIDE SEQUENCE [LARGE SCALE GENOMIC DNA]</scope>
    <source>
        <strain evidence="3 4">172606-1</strain>
    </source>
</reference>
<keyword evidence="1" id="KW-1133">Transmembrane helix</keyword>
<dbReference type="InterPro" id="IPR021994">
    <property type="entry name" value="DUF3592"/>
</dbReference>
<dbReference type="EMBL" id="CP048222">
    <property type="protein sequence ID" value="QHT67515.1"/>
    <property type="molecule type" value="Genomic_DNA"/>
</dbReference>
<sequence length="238" mass="26836">MRNRSFNFTQVFGSIFTLVGLVLLTVCVISYYNEQQFLNKAISSSGIVTQLGESRSSKGSSTYYPIVEFTDQTGKKTIFSSSYSSSPPAYEVGETVEVLYEPGKPSQAEIKGFFSQWLAALITGFLGMIFSTIGLANLFAASRTRKKDAWLLNNGRKIETQLQSVAKNTNVRVNGRSPFVVYSQWLNPHTQQVHVFKSASIWYDPSEYISNQKVPVWVDPNNYKRYRVDLSFLPEISN</sequence>
<dbReference type="AlphaFoldDB" id="A0A6C0GHY9"/>
<dbReference type="Pfam" id="PF12158">
    <property type="entry name" value="DUF3592"/>
    <property type="match status" value="1"/>
</dbReference>
<gene>
    <name evidence="3" type="ORF">GXP67_13200</name>
</gene>
<keyword evidence="4" id="KW-1185">Reference proteome</keyword>
<dbReference type="RefSeq" id="WP_162443544.1">
    <property type="nucleotide sequence ID" value="NZ_CP048222.1"/>
</dbReference>
<keyword evidence="1" id="KW-0812">Transmembrane</keyword>
<name>A0A6C0GHY9_9BACT</name>
<feature type="transmembrane region" description="Helical" evidence="1">
    <location>
        <begin position="12"/>
        <end position="32"/>
    </location>
</feature>
<organism evidence="3 4">
    <name type="scientific">Rhodocytophaga rosea</name>
    <dbReference type="NCBI Taxonomy" id="2704465"/>
    <lineage>
        <taxon>Bacteria</taxon>
        <taxon>Pseudomonadati</taxon>
        <taxon>Bacteroidota</taxon>
        <taxon>Cytophagia</taxon>
        <taxon>Cytophagales</taxon>
        <taxon>Rhodocytophagaceae</taxon>
        <taxon>Rhodocytophaga</taxon>
    </lineage>
</organism>
<evidence type="ECO:0000256" key="1">
    <source>
        <dbReference type="SAM" id="Phobius"/>
    </source>
</evidence>
<evidence type="ECO:0000313" key="4">
    <source>
        <dbReference type="Proteomes" id="UP000480178"/>
    </source>
</evidence>
<keyword evidence="1" id="KW-0472">Membrane</keyword>
<protein>
    <submittedName>
        <fullName evidence="3">DUF3592 domain-containing protein</fullName>
    </submittedName>
</protein>
<evidence type="ECO:0000259" key="2">
    <source>
        <dbReference type="Pfam" id="PF12158"/>
    </source>
</evidence>
<proteinExistence type="predicted"/>
<dbReference type="KEGG" id="rhoz:GXP67_13200"/>
<feature type="transmembrane region" description="Helical" evidence="1">
    <location>
        <begin position="117"/>
        <end position="140"/>
    </location>
</feature>
<evidence type="ECO:0000313" key="3">
    <source>
        <dbReference type="EMBL" id="QHT67515.1"/>
    </source>
</evidence>
<accession>A0A6C0GHY9</accession>